<dbReference type="AlphaFoldDB" id="F6EJM9"/>
<name>F6EJM9_HOYSD</name>
<feature type="region of interest" description="Disordered" evidence="1">
    <location>
        <begin position="24"/>
        <end position="71"/>
    </location>
</feature>
<sequence>MKNAYARLAAICALPLVFAACGDSTPAETDSASGPTPATTQHEGHWDSSGQPVSGGPTGADGSAGNDLSHDYCAHNQDPACPVGSYVGPHVTVNDNHGHWDASGQPSNGGPTGADGSTGNDLTQEYCAQNQDPGCPMGSYVGPDAIPDPDGSPHYVQCEGTVCTNPNHGADTGGYWDASGGAVLGGPTGADGSTGNDLSQDYCAENEDPACPMGSYQG</sequence>
<feature type="compositionally biased region" description="Polar residues" evidence="1">
    <location>
        <begin position="104"/>
        <end position="122"/>
    </location>
</feature>
<dbReference type="Proteomes" id="UP000009235">
    <property type="component" value="Chromosome"/>
</dbReference>
<dbReference type="KEGG" id="asd:AS9A_0624"/>
<evidence type="ECO:0000256" key="2">
    <source>
        <dbReference type="SAM" id="SignalP"/>
    </source>
</evidence>
<evidence type="ECO:0000313" key="4">
    <source>
        <dbReference type="Proteomes" id="UP000009235"/>
    </source>
</evidence>
<feature type="chain" id="PRO_5038893097" evidence="2">
    <location>
        <begin position="20"/>
        <end position="218"/>
    </location>
</feature>
<dbReference type="EMBL" id="CP002786">
    <property type="protein sequence ID" value="AEF39078.1"/>
    <property type="molecule type" value="Genomic_DNA"/>
</dbReference>
<accession>F6EJM9</accession>
<organism evidence="3 4">
    <name type="scientific">Hoyosella subflava (strain DSM 45089 / JCM 17490 / NBRC 109087 / DQS3-9A1)</name>
    <name type="common">Amycolicicoccus subflavus</name>
    <dbReference type="NCBI Taxonomy" id="443218"/>
    <lineage>
        <taxon>Bacteria</taxon>
        <taxon>Bacillati</taxon>
        <taxon>Actinomycetota</taxon>
        <taxon>Actinomycetes</taxon>
        <taxon>Mycobacteriales</taxon>
        <taxon>Hoyosellaceae</taxon>
        <taxon>Hoyosella</taxon>
    </lineage>
</organism>
<proteinExistence type="predicted"/>
<evidence type="ECO:0000256" key="1">
    <source>
        <dbReference type="SAM" id="MobiDB-lite"/>
    </source>
</evidence>
<gene>
    <name evidence="3" type="ordered locus">AS9A_0624</name>
</gene>
<reference evidence="3 4" key="1">
    <citation type="journal article" date="2011" name="J. Bacteriol.">
        <title>Complete genome sequence of Amycolicicoccus subflavus DQS3-9A1T, an actinomycete isolated from crude oil-polluted soil.</title>
        <authorList>
            <person name="Cai M."/>
            <person name="Chen W.M."/>
            <person name="Nie Y."/>
            <person name="Chi C.Q."/>
            <person name="Wang Y.N."/>
            <person name="Tang Y.Q."/>
            <person name="Li G.Y."/>
            <person name="Wu X.L."/>
        </authorList>
    </citation>
    <scope>NUCLEOTIDE SEQUENCE [LARGE SCALE GENOMIC DNA]</scope>
    <source>
        <strain evidence="4">DSM 45089 / DQS3-9A1</strain>
    </source>
</reference>
<protein>
    <submittedName>
        <fullName evidence="3">Mesocentin</fullName>
    </submittedName>
</protein>
<feature type="compositionally biased region" description="Polar residues" evidence="1">
    <location>
        <begin position="26"/>
        <end position="41"/>
    </location>
</feature>
<feature type="region of interest" description="Disordered" evidence="1">
    <location>
        <begin position="186"/>
        <end position="218"/>
    </location>
</feature>
<evidence type="ECO:0000313" key="3">
    <source>
        <dbReference type="EMBL" id="AEF39078.1"/>
    </source>
</evidence>
<dbReference type="eggNOG" id="ENOG5031EMS">
    <property type="taxonomic scope" value="Bacteria"/>
</dbReference>
<keyword evidence="4" id="KW-1185">Reference proteome</keyword>
<feature type="region of interest" description="Disordered" evidence="1">
    <location>
        <begin position="92"/>
        <end position="122"/>
    </location>
</feature>
<feature type="signal peptide" evidence="2">
    <location>
        <begin position="1"/>
        <end position="19"/>
    </location>
</feature>
<dbReference type="HOGENOM" id="CLU_1264731_0_0_11"/>
<dbReference type="PROSITE" id="PS51257">
    <property type="entry name" value="PROKAR_LIPOPROTEIN"/>
    <property type="match status" value="1"/>
</dbReference>
<keyword evidence="2" id="KW-0732">Signal</keyword>